<gene>
    <name evidence="2" type="ORF">PRZ48_010837</name>
</gene>
<dbReference type="Proteomes" id="UP001305779">
    <property type="component" value="Unassembled WGS sequence"/>
</dbReference>
<evidence type="ECO:0000313" key="3">
    <source>
        <dbReference type="Proteomes" id="UP001305779"/>
    </source>
</evidence>
<evidence type="ECO:0000313" key="2">
    <source>
        <dbReference type="EMBL" id="KAK4498180.1"/>
    </source>
</evidence>
<organism evidence="2 3">
    <name type="scientific">Zasmidium cellare</name>
    <name type="common">Wine cellar mold</name>
    <name type="synonym">Racodium cellare</name>
    <dbReference type="NCBI Taxonomy" id="395010"/>
    <lineage>
        <taxon>Eukaryota</taxon>
        <taxon>Fungi</taxon>
        <taxon>Dikarya</taxon>
        <taxon>Ascomycota</taxon>
        <taxon>Pezizomycotina</taxon>
        <taxon>Dothideomycetes</taxon>
        <taxon>Dothideomycetidae</taxon>
        <taxon>Mycosphaerellales</taxon>
        <taxon>Mycosphaerellaceae</taxon>
        <taxon>Zasmidium</taxon>
    </lineage>
</organism>
<evidence type="ECO:0000256" key="1">
    <source>
        <dbReference type="SAM" id="MobiDB-lite"/>
    </source>
</evidence>
<protein>
    <submittedName>
        <fullName evidence="2">Uncharacterized protein</fullName>
    </submittedName>
</protein>
<proteinExistence type="predicted"/>
<name>A0ABR0EAL8_ZASCE</name>
<comment type="caution">
    <text evidence="2">The sequence shown here is derived from an EMBL/GenBank/DDBJ whole genome shotgun (WGS) entry which is preliminary data.</text>
</comment>
<feature type="region of interest" description="Disordered" evidence="1">
    <location>
        <begin position="1"/>
        <end position="21"/>
    </location>
</feature>
<reference evidence="2 3" key="1">
    <citation type="journal article" date="2023" name="G3 (Bethesda)">
        <title>A chromosome-level genome assembly of Zasmidium syzygii isolated from banana leaves.</title>
        <authorList>
            <person name="van Westerhoven A.C."/>
            <person name="Mehrabi R."/>
            <person name="Talebi R."/>
            <person name="Steentjes M.B.F."/>
            <person name="Corcolon B."/>
            <person name="Chong P.A."/>
            <person name="Kema G.H.J."/>
            <person name="Seidl M.F."/>
        </authorList>
    </citation>
    <scope>NUCLEOTIDE SEQUENCE [LARGE SCALE GENOMIC DNA]</scope>
    <source>
        <strain evidence="2 3">P124</strain>
    </source>
</reference>
<sequence>MSSEMSRKSAGVISSSEQSADFARDPAAYIAQQVRAFKLEKAAAAAGAAGQEGKAPSEGYLAGKVDGTCVKDFAVSDDDRAREG</sequence>
<dbReference type="EMBL" id="JAXOVC010000008">
    <property type="protein sequence ID" value="KAK4498180.1"/>
    <property type="molecule type" value="Genomic_DNA"/>
</dbReference>
<keyword evidence="3" id="KW-1185">Reference proteome</keyword>
<accession>A0ABR0EAL8</accession>